<sequence>MKKILTSVALCFLMYNQASACADSDTDGIYFNLFGQEIIQRPEYFPFLLSYDYAYYEPESKLKAEDENIKDWEKYFNNQLSYEETNALVKVVGLKHLQNWKKGDLTHQLSKKLGKDFYTKYRDGLDYLTKAKELEPYMFVKYVPSKDSFYSVHSEGQRNASDLNYSATIKSLLDGYNTAKGADIKLRYAYQLIRFNHYNLKFDEAVKAFNIYATPLKLKNAIYWDALDQKAGALRGLNKKDEANWDFFQVFIHRRTNKESVYSSLKLTNTKDFKSLLARAKTPEEKNMAYFLLAYNEYNNPVPIMDKMIANNANSDILKVLAVRGINQLERNYLPVSIYCYDINCQYKTNKLPFYKSYSNYGEESTKNFVVALEKTLQNAKAKGQDKAFWDISIAYLKFLQNDYASSMAILNKISTSNPEYQQQITKMKMLNDILSQKKITPEFENSLLTKYSEVFKENQSTDEKYAWRHMQTRDFIIDILANRYFMEHQDAKSFLLNNRLSDLQYNPNSDLVAKVQAFYKKPNKTALEKYITKSFDNVGDVDSFFNIIYGDRAMRTGDFQKALSFYQKSKNFKGIPRTEAVYDDKGNYHQRLVVYKSGEYDGFSNIPSLVFGRNKWVSYESAPNETMIAEDTSAFPFLTKNMNKMQLTEALIQLKKIGEGNSDKAKMANRLIGNLMYNTSILGYYRHIFVMDVDNANSQKFHFDNSKGQPFHFYYKNFLDAHYVEPDNFDIAIGYFQKALQQSPNKEDKAKILFQMAQAEQGKYYQWEAAQNSNTSYSDKDYDAKMKKFDNMLLTTKNQKFRTYFAELKKNYNNTSTVKALETNCLYFDYYMSK</sequence>
<dbReference type="EMBL" id="CP007547">
    <property type="protein sequence ID" value="AIL47445.1"/>
    <property type="molecule type" value="Genomic_DNA"/>
</dbReference>
<feature type="signal peptide" evidence="1">
    <location>
        <begin position="1"/>
        <end position="20"/>
    </location>
</feature>
<protein>
    <recommendedName>
        <fullName evidence="4">TPR domain protein</fullName>
    </recommendedName>
</protein>
<name>A0A077EPE4_9FLAO</name>
<evidence type="ECO:0000256" key="1">
    <source>
        <dbReference type="SAM" id="SignalP"/>
    </source>
</evidence>
<dbReference type="AlphaFoldDB" id="A0A077EPE4"/>
<dbReference type="RefSeq" id="WP_024565625.1">
    <property type="nucleotide sequence ID" value="NZ_CP007547.1"/>
</dbReference>
<dbReference type="HOGENOM" id="CLU_018090_0_0_10"/>
<evidence type="ECO:0008006" key="4">
    <source>
        <dbReference type="Google" id="ProtNLM"/>
    </source>
</evidence>
<proteinExistence type="predicted"/>
<dbReference type="eggNOG" id="ENOG502ZAQA">
    <property type="taxonomic scope" value="Bacteria"/>
</dbReference>
<accession>A0A077EPE4</accession>
<dbReference type="STRING" id="1338011.BD94_3670"/>
<organism evidence="2 3">
    <name type="scientific">Elizabethkingia anophelis NUHP1</name>
    <dbReference type="NCBI Taxonomy" id="1338011"/>
    <lineage>
        <taxon>Bacteria</taxon>
        <taxon>Pseudomonadati</taxon>
        <taxon>Bacteroidota</taxon>
        <taxon>Flavobacteriia</taxon>
        <taxon>Flavobacteriales</taxon>
        <taxon>Weeksellaceae</taxon>
        <taxon>Elizabethkingia</taxon>
    </lineage>
</organism>
<keyword evidence="1" id="KW-0732">Signal</keyword>
<dbReference type="Proteomes" id="UP000028933">
    <property type="component" value="Chromosome"/>
</dbReference>
<evidence type="ECO:0000313" key="3">
    <source>
        <dbReference type="Proteomes" id="UP000028933"/>
    </source>
</evidence>
<evidence type="ECO:0000313" key="2">
    <source>
        <dbReference type="EMBL" id="AIL47445.1"/>
    </source>
</evidence>
<reference evidence="2" key="1">
    <citation type="journal article" date="2013" name="Lancet">
        <title>First case of E anophelis outbreak in an intensive-care unit.</title>
        <authorList>
            <person name="Teo J."/>
            <person name="Tan S.Y."/>
            <person name="Tay M."/>
            <person name="Ding Y."/>
            <person name="Kjelleberg S."/>
            <person name="Givskov M."/>
            <person name="Lin R.T."/>
            <person name="Yang L."/>
        </authorList>
    </citation>
    <scope>NUCLEOTIDE SEQUENCE [LARGE SCALE GENOMIC DNA]</scope>
    <source>
        <strain evidence="2">NUHP1</strain>
    </source>
</reference>
<reference evidence="2" key="2">
    <citation type="journal article" date="2015" name="Genome Biol. Evol.">
        <title>Complete Genome Sequence and Transcriptomic Analysis of the Novel Pathogen Elizabethkingia anophelis in Response to Oxidative Stress.</title>
        <authorList>
            <person name="Li Y."/>
            <person name="Liu Y."/>
            <person name="Chew S.C."/>
            <person name="Tay M."/>
            <person name="Salido M.M."/>
            <person name="Teo J."/>
            <person name="Lauro F.M."/>
            <person name="Givskov M."/>
            <person name="Yang L."/>
        </authorList>
    </citation>
    <scope>NUCLEOTIDE SEQUENCE</scope>
    <source>
        <strain evidence="2">NUHP1</strain>
    </source>
</reference>
<dbReference type="KEGG" id="eao:BD94_3670"/>
<feature type="chain" id="PRO_5001718281" description="TPR domain protein" evidence="1">
    <location>
        <begin position="21"/>
        <end position="835"/>
    </location>
</feature>
<gene>
    <name evidence="2" type="ORF">BD94_3670</name>
</gene>